<evidence type="ECO:0000313" key="1">
    <source>
        <dbReference type="EMBL" id="UUC44805.1"/>
    </source>
</evidence>
<accession>A0ABY5IPN8</accession>
<name>A0ABY5IPN8_9FLAO</name>
<dbReference type="EMBL" id="CP101751">
    <property type="protein sequence ID" value="UUC44805.1"/>
    <property type="molecule type" value="Genomic_DNA"/>
</dbReference>
<gene>
    <name evidence="1" type="ORF">NOX80_14360</name>
</gene>
<dbReference type="Proteomes" id="UP001059844">
    <property type="component" value="Chromosome"/>
</dbReference>
<keyword evidence="2" id="KW-1185">Reference proteome</keyword>
<reference evidence="1" key="1">
    <citation type="submission" date="2022-07" db="EMBL/GenBank/DDBJ databases">
        <title>Isolation, identification, and degradation of a PFOSA degrading strain from sewage treatment plant.</title>
        <authorList>
            <person name="Zhang L."/>
            <person name="Huo Y."/>
        </authorList>
    </citation>
    <scope>NUCLEOTIDE SEQUENCE</scope>
    <source>
        <strain evidence="1">C1</strain>
    </source>
</reference>
<protein>
    <recommendedName>
        <fullName evidence="3">DUF4252 domain-containing protein</fullName>
    </recommendedName>
</protein>
<proteinExistence type="predicted"/>
<organism evidence="1 2">
    <name type="scientific">Flavobacterium cerinum</name>
    <dbReference type="NCBI Taxonomy" id="2502784"/>
    <lineage>
        <taxon>Bacteria</taxon>
        <taxon>Pseudomonadati</taxon>
        <taxon>Bacteroidota</taxon>
        <taxon>Flavobacteriia</taxon>
        <taxon>Flavobacteriales</taxon>
        <taxon>Flavobacteriaceae</taxon>
        <taxon>Flavobacterium</taxon>
    </lineage>
</organism>
<dbReference type="RefSeq" id="WP_256550489.1">
    <property type="nucleotide sequence ID" value="NZ_CP101751.1"/>
</dbReference>
<evidence type="ECO:0008006" key="3">
    <source>
        <dbReference type="Google" id="ProtNLM"/>
    </source>
</evidence>
<evidence type="ECO:0000313" key="2">
    <source>
        <dbReference type="Proteomes" id="UP001059844"/>
    </source>
</evidence>
<sequence length="163" mass="18569">MKDLIKIGLFLLIGTYSLNAQVKTEPDSIKFSNNNCATKLAREYMFKMGAIDSNDSKQKPLRSSELLKGTEFEKEINGVFLISPLTTHRKKLIVLKKGNQIKLLTFKNVSNSLIELISFLRDINTSNDELLKYIDSVQIYIESSKSTIKANNKMNNSDWIKCK</sequence>